<feature type="domain" description="SWI/SNF and RSC complexes subunit Ssr4 N-terminal" evidence="2">
    <location>
        <begin position="3"/>
        <end position="219"/>
    </location>
</feature>
<feature type="compositionally biased region" description="Basic and acidic residues" evidence="1">
    <location>
        <begin position="309"/>
        <end position="318"/>
    </location>
</feature>
<feature type="region of interest" description="Disordered" evidence="1">
    <location>
        <begin position="599"/>
        <end position="639"/>
    </location>
</feature>
<evidence type="ECO:0000259" key="3">
    <source>
        <dbReference type="Pfam" id="PF20497"/>
    </source>
</evidence>
<keyword evidence="5" id="KW-1185">Reference proteome</keyword>
<dbReference type="InterPro" id="IPR046464">
    <property type="entry name" value="SWI-SNF_Ssr4_C"/>
</dbReference>
<feature type="domain" description="SWI/SNF and RSC complexes subunit Ssr4 C-terminal" evidence="3">
    <location>
        <begin position="303"/>
        <end position="502"/>
    </location>
</feature>
<dbReference type="Proteomes" id="UP001447188">
    <property type="component" value="Unassembled WGS sequence"/>
</dbReference>
<feature type="compositionally biased region" description="Low complexity" evidence="1">
    <location>
        <begin position="216"/>
        <end position="234"/>
    </location>
</feature>
<accession>A0ABR3GNY0</accession>
<dbReference type="Pfam" id="PF20497">
    <property type="entry name" value="SWI-SNF_Ssr4_C"/>
    <property type="match status" value="1"/>
</dbReference>
<dbReference type="EMBL" id="JBBBZM010000032">
    <property type="protein sequence ID" value="KAL0637636.1"/>
    <property type="molecule type" value="Genomic_DNA"/>
</dbReference>
<evidence type="ECO:0000259" key="2">
    <source>
        <dbReference type="Pfam" id="PF08549"/>
    </source>
</evidence>
<reference evidence="4 5" key="1">
    <citation type="submission" date="2024-02" db="EMBL/GenBank/DDBJ databases">
        <title>Discinaceae phylogenomics.</title>
        <authorList>
            <person name="Dirks A.C."/>
            <person name="James T.Y."/>
        </authorList>
    </citation>
    <scope>NUCLEOTIDE SEQUENCE [LARGE SCALE GENOMIC DNA]</scope>
    <source>
        <strain evidence="4 5">ACD0624</strain>
    </source>
</reference>
<gene>
    <name evidence="4" type="ORF">Q9L58_003360</name>
</gene>
<sequence length="639" mass="68958">MADPSASVSPQLLHHLHALCVMKYPLYQSLQPELLVEMLLKTPAVVQQYPFAWSMIEPPPPGSLMLSWHPPAMGTSCASDGYVWADAENVHTVDVKGYSIEIYYHKAGFNPNPNIQSQQTHALFSRRCYRLKPQHPSTPPEASNLWLLHYLAAERQNQIPISQINITQGARQSFSARSYIAQLFAAGQLTRKEFYLGDRNSWPIIALPTQPPPQPQGIQMIQQQQQQQPQTPQQNRHISPMNARGTPQPGPAQGGPQGYYTPARGSGPKGAGPVPPSAKRLKPTLPGLHPVGQAPGGDPGMTIEEEEDTSRGDMLDHLSPREIATTRYIQHHEWMEEVLGSVYSTSRIKPVDLGLGLRGELESVTKGLLEPPVYPTPPTKPEEKNASKEMSQAEILAVFRPRVESKIADMEAEIARMELLHTARLQKISKSGVAKEAERKLRVGMDGSQAAATPDGEVPTDPLLVEVQTADTAAAGKTVDEIVEEVEAAIGKKVVEKKMLLRWELPVDEILQMGGVVAEGDGAVDTVMGGGLTNGNENDVGEGLGGDDNFIGLDLSVGIPDIGIGIGDDDGPLLAGFEAGDLEVGVLDLGDTIMDDFMNVDSKPDTPAAAEGERKEGSEEGKDGGLLGMGLMEGDETGI</sequence>
<feature type="region of interest" description="Disordered" evidence="1">
    <location>
        <begin position="205"/>
        <end position="318"/>
    </location>
</feature>
<evidence type="ECO:0000313" key="4">
    <source>
        <dbReference type="EMBL" id="KAL0637636.1"/>
    </source>
</evidence>
<evidence type="ECO:0000313" key="5">
    <source>
        <dbReference type="Proteomes" id="UP001447188"/>
    </source>
</evidence>
<feature type="region of interest" description="Disordered" evidence="1">
    <location>
        <begin position="368"/>
        <end position="388"/>
    </location>
</feature>
<dbReference type="Pfam" id="PF08549">
    <property type="entry name" value="SWI-SNF_Ssr4_N"/>
    <property type="match status" value="1"/>
</dbReference>
<feature type="compositionally biased region" description="Basic and acidic residues" evidence="1">
    <location>
        <begin position="611"/>
        <end position="623"/>
    </location>
</feature>
<evidence type="ECO:0000256" key="1">
    <source>
        <dbReference type="SAM" id="MobiDB-lite"/>
    </source>
</evidence>
<dbReference type="InterPro" id="IPR013859">
    <property type="entry name" value="Ssr4_N"/>
</dbReference>
<protein>
    <recommendedName>
        <fullName evidence="6">DUF1750-domain-containing protein</fullName>
    </recommendedName>
</protein>
<comment type="caution">
    <text evidence="4">The sequence shown here is derived from an EMBL/GenBank/DDBJ whole genome shotgun (WGS) entry which is preliminary data.</text>
</comment>
<name>A0ABR3GNY0_9PEZI</name>
<organism evidence="4 5">
    <name type="scientific">Discina gigas</name>
    <dbReference type="NCBI Taxonomy" id="1032678"/>
    <lineage>
        <taxon>Eukaryota</taxon>
        <taxon>Fungi</taxon>
        <taxon>Dikarya</taxon>
        <taxon>Ascomycota</taxon>
        <taxon>Pezizomycotina</taxon>
        <taxon>Pezizomycetes</taxon>
        <taxon>Pezizales</taxon>
        <taxon>Discinaceae</taxon>
        <taxon>Discina</taxon>
    </lineage>
</organism>
<evidence type="ECO:0008006" key="6">
    <source>
        <dbReference type="Google" id="ProtNLM"/>
    </source>
</evidence>
<proteinExistence type="predicted"/>